<keyword evidence="1" id="KW-0472">Membrane</keyword>
<dbReference type="PANTHER" id="PTHR31170">
    <property type="entry name" value="BNAC04G53230D PROTEIN"/>
    <property type="match status" value="1"/>
</dbReference>
<gene>
    <name evidence="2" type="ORF">CJ030_MR4G029068</name>
</gene>
<accession>A0A6A1VTG0</accession>
<evidence type="ECO:0000256" key="1">
    <source>
        <dbReference type="SAM" id="Phobius"/>
    </source>
</evidence>
<proteinExistence type="predicted"/>
<comment type="caution">
    <text evidence="2">The sequence shown here is derived from an EMBL/GenBank/DDBJ whole genome shotgun (WGS) entry which is preliminary data.</text>
</comment>
<keyword evidence="1" id="KW-1133">Transmembrane helix</keyword>
<sequence>MESAGQTRDCTSSDIENSQLINSIEEELERLTPLSPDCGIYKVRKRLRHGNERLYAPQIVSIGPLHHDHYINDYVVLMSELVMTPKDVDLMVKYGLIDKRSDISATHIQNLSREAIYYPTNFYFARLCEDLNTYCGASWHKRKATLKQNYFNTPWAIISFIAVVILLLLTLI</sequence>
<name>A0A6A1VTG0_9ROSI</name>
<dbReference type="AlphaFoldDB" id="A0A6A1VTG0"/>
<dbReference type="InterPro" id="IPR004158">
    <property type="entry name" value="DUF247_pln"/>
</dbReference>
<dbReference type="Proteomes" id="UP000516437">
    <property type="component" value="Chromosome 4"/>
</dbReference>
<dbReference type="PANTHER" id="PTHR31170:SF17">
    <property type="match status" value="1"/>
</dbReference>
<keyword evidence="3" id="KW-1185">Reference proteome</keyword>
<evidence type="ECO:0000313" key="3">
    <source>
        <dbReference type="Proteomes" id="UP000516437"/>
    </source>
</evidence>
<dbReference type="EMBL" id="RXIC02000022">
    <property type="protein sequence ID" value="KAB1216209.1"/>
    <property type="molecule type" value="Genomic_DNA"/>
</dbReference>
<reference evidence="2 3" key="1">
    <citation type="journal article" date="2019" name="Plant Biotechnol. J.">
        <title>The red bayberry genome and genetic basis of sex determination.</title>
        <authorList>
            <person name="Jia H.M."/>
            <person name="Jia H.J."/>
            <person name="Cai Q.L."/>
            <person name="Wang Y."/>
            <person name="Zhao H.B."/>
            <person name="Yang W.F."/>
            <person name="Wang G.Y."/>
            <person name="Li Y.H."/>
            <person name="Zhan D.L."/>
            <person name="Shen Y.T."/>
            <person name="Niu Q.F."/>
            <person name="Chang L."/>
            <person name="Qiu J."/>
            <person name="Zhao L."/>
            <person name="Xie H.B."/>
            <person name="Fu W.Y."/>
            <person name="Jin J."/>
            <person name="Li X.W."/>
            <person name="Jiao Y."/>
            <person name="Zhou C.C."/>
            <person name="Tu T."/>
            <person name="Chai C.Y."/>
            <person name="Gao J.L."/>
            <person name="Fan L.J."/>
            <person name="van de Weg E."/>
            <person name="Wang J.Y."/>
            <person name="Gao Z.S."/>
        </authorList>
    </citation>
    <scope>NUCLEOTIDE SEQUENCE [LARGE SCALE GENOMIC DNA]</scope>
    <source>
        <tissue evidence="2">Leaves</tissue>
    </source>
</reference>
<dbReference type="OrthoDB" id="672127at2759"/>
<keyword evidence="1" id="KW-0812">Transmembrane</keyword>
<evidence type="ECO:0000313" key="2">
    <source>
        <dbReference type="EMBL" id="KAB1216209.1"/>
    </source>
</evidence>
<feature type="transmembrane region" description="Helical" evidence="1">
    <location>
        <begin position="150"/>
        <end position="171"/>
    </location>
</feature>
<protein>
    <submittedName>
        <fullName evidence="2">Uncharacterized protein</fullName>
    </submittedName>
</protein>
<organism evidence="2 3">
    <name type="scientific">Morella rubra</name>
    <name type="common">Chinese bayberry</name>
    <dbReference type="NCBI Taxonomy" id="262757"/>
    <lineage>
        <taxon>Eukaryota</taxon>
        <taxon>Viridiplantae</taxon>
        <taxon>Streptophyta</taxon>
        <taxon>Embryophyta</taxon>
        <taxon>Tracheophyta</taxon>
        <taxon>Spermatophyta</taxon>
        <taxon>Magnoliopsida</taxon>
        <taxon>eudicotyledons</taxon>
        <taxon>Gunneridae</taxon>
        <taxon>Pentapetalae</taxon>
        <taxon>rosids</taxon>
        <taxon>fabids</taxon>
        <taxon>Fagales</taxon>
        <taxon>Myricaceae</taxon>
        <taxon>Morella</taxon>
    </lineage>
</organism>
<dbReference type="Pfam" id="PF03140">
    <property type="entry name" value="DUF247"/>
    <property type="match status" value="1"/>
</dbReference>